<reference evidence="1 2" key="1">
    <citation type="journal article" date="2019" name="Nat. Plants">
        <title>Genome sequencing of Musa balbisiana reveals subgenome evolution and function divergence in polyploid bananas.</title>
        <authorList>
            <person name="Yao X."/>
        </authorList>
    </citation>
    <scope>NUCLEOTIDE SEQUENCE [LARGE SCALE GENOMIC DNA]</scope>
    <source>
        <strain evidence="2">cv. DH-PKW</strain>
        <tissue evidence="1">Leaves</tissue>
    </source>
</reference>
<sequence>MSNRTRQETSVSTRADCLSKRYYQDLPLKKIRMMFVYCKNLSRRRPKMHQRREISWTLVMRQSKKNCPGGDC</sequence>
<protein>
    <submittedName>
        <fullName evidence="1">Uncharacterized protein</fullName>
    </submittedName>
</protein>
<dbReference type="EMBL" id="PYDT01000009">
    <property type="protein sequence ID" value="THU51654.1"/>
    <property type="molecule type" value="Genomic_DNA"/>
</dbReference>
<comment type="caution">
    <text evidence="1">The sequence shown here is derived from an EMBL/GenBank/DDBJ whole genome shotgun (WGS) entry which is preliminary data.</text>
</comment>
<dbReference type="Proteomes" id="UP000317650">
    <property type="component" value="Chromosome 6"/>
</dbReference>
<gene>
    <name evidence="1" type="ORF">C4D60_Mb06t33300</name>
</gene>
<accession>A0A4S8ITT3</accession>
<organism evidence="1 2">
    <name type="scientific">Musa balbisiana</name>
    <name type="common">Banana</name>
    <dbReference type="NCBI Taxonomy" id="52838"/>
    <lineage>
        <taxon>Eukaryota</taxon>
        <taxon>Viridiplantae</taxon>
        <taxon>Streptophyta</taxon>
        <taxon>Embryophyta</taxon>
        <taxon>Tracheophyta</taxon>
        <taxon>Spermatophyta</taxon>
        <taxon>Magnoliopsida</taxon>
        <taxon>Liliopsida</taxon>
        <taxon>Zingiberales</taxon>
        <taxon>Musaceae</taxon>
        <taxon>Musa</taxon>
    </lineage>
</organism>
<dbReference type="AlphaFoldDB" id="A0A4S8ITT3"/>
<keyword evidence="2" id="KW-1185">Reference proteome</keyword>
<evidence type="ECO:0000313" key="1">
    <source>
        <dbReference type="EMBL" id="THU51654.1"/>
    </source>
</evidence>
<proteinExistence type="predicted"/>
<evidence type="ECO:0000313" key="2">
    <source>
        <dbReference type="Proteomes" id="UP000317650"/>
    </source>
</evidence>
<name>A0A4S8ITT3_MUSBA</name>